<comment type="caution">
    <text evidence="3">The sequence shown here is derived from an EMBL/GenBank/DDBJ whole genome shotgun (WGS) entry which is preliminary data.</text>
</comment>
<dbReference type="Proteomes" id="UP000614047">
    <property type="component" value="Unassembled WGS sequence"/>
</dbReference>
<feature type="transmembrane region" description="Helical" evidence="2">
    <location>
        <begin position="59"/>
        <end position="81"/>
    </location>
</feature>
<dbReference type="AlphaFoldDB" id="A0A931GII7"/>
<feature type="region of interest" description="Disordered" evidence="1">
    <location>
        <begin position="141"/>
        <end position="164"/>
    </location>
</feature>
<proteinExistence type="predicted"/>
<dbReference type="EMBL" id="JADOUA010000001">
    <property type="protein sequence ID" value="MBG6088340.1"/>
    <property type="molecule type" value="Genomic_DNA"/>
</dbReference>
<keyword evidence="4" id="KW-1185">Reference proteome</keyword>
<keyword evidence="2" id="KW-0472">Membrane</keyword>
<keyword evidence="2" id="KW-1133">Transmembrane helix</keyword>
<dbReference type="Pfam" id="PF19545">
    <property type="entry name" value="DUF6069"/>
    <property type="match status" value="1"/>
</dbReference>
<protein>
    <submittedName>
        <fullName evidence="3">Uncharacterized protein</fullName>
    </submittedName>
</protein>
<sequence>MAEVQDVRGAGARRRGRAVAVGAAVLANAVVWLLSVPAAGLELAVTYPGEETATVGAGIVLFFTAGASLAGWGLLAVLELVARSRARIVWTVVALAVLVLSFSPLLQVEAAGSTKAVLAIMHVVVAAVLVPGFWRTGPRAVHAPSTPGTPGTPGTVTRGPVAPG</sequence>
<feature type="transmembrane region" description="Helical" evidence="2">
    <location>
        <begin position="18"/>
        <end position="39"/>
    </location>
</feature>
<evidence type="ECO:0000256" key="2">
    <source>
        <dbReference type="SAM" id="Phobius"/>
    </source>
</evidence>
<accession>A0A931GII7</accession>
<dbReference type="RefSeq" id="WP_197011075.1">
    <property type="nucleotide sequence ID" value="NZ_BAABES010000020.1"/>
</dbReference>
<name>A0A931GII7_9ACTN</name>
<evidence type="ECO:0000256" key="1">
    <source>
        <dbReference type="SAM" id="MobiDB-lite"/>
    </source>
</evidence>
<evidence type="ECO:0000313" key="3">
    <source>
        <dbReference type="EMBL" id="MBG6088340.1"/>
    </source>
</evidence>
<dbReference type="InterPro" id="IPR045713">
    <property type="entry name" value="DUF6069"/>
</dbReference>
<feature type="compositionally biased region" description="Low complexity" evidence="1">
    <location>
        <begin position="146"/>
        <end position="164"/>
    </location>
</feature>
<organism evidence="3 4">
    <name type="scientific">Actinomadura viridis</name>
    <dbReference type="NCBI Taxonomy" id="58110"/>
    <lineage>
        <taxon>Bacteria</taxon>
        <taxon>Bacillati</taxon>
        <taxon>Actinomycetota</taxon>
        <taxon>Actinomycetes</taxon>
        <taxon>Streptosporangiales</taxon>
        <taxon>Thermomonosporaceae</taxon>
        <taxon>Actinomadura</taxon>
    </lineage>
</organism>
<gene>
    <name evidence="3" type="ORF">IW256_002453</name>
</gene>
<evidence type="ECO:0000313" key="4">
    <source>
        <dbReference type="Proteomes" id="UP000614047"/>
    </source>
</evidence>
<feature type="transmembrane region" description="Helical" evidence="2">
    <location>
        <begin position="112"/>
        <end position="134"/>
    </location>
</feature>
<keyword evidence="2" id="KW-0812">Transmembrane</keyword>
<reference evidence="3" key="1">
    <citation type="submission" date="2020-11" db="EMBL/GenBank/DDBJ databases">
        <title>Sequencing the genomes of 1000 actinobacteria strains.</title>
        <authorList>
            <person name="Klenk H.-P."/>
        </authorList>
    </citation>
    <scope>NUCLEOTIDE SEQUENCE</scope>
    <source>
        <strain evidence="3">DSM 43175</strain>
    </source>
</reference>
<feature type="transmembrane region" description="Helical" evidence="2">
    <location>
        <begin position="88"/>
        <end position="106"/>
    </location>
</feature>